<evidence type="ECO:0000313" key="4">
    <source>
        <dbReference type="EMBL" id="OQV24154.1"/>
    </source>
</evidence>
<dbReference type="SUPFAM" id="SSF56204">
    <property type="entry name" value="Hect, E3 ligase catalytic domain"/>
    <property type="match status" value="1"/>
</dbReference>
<accession>A0A1W0X9T2</accession>
<dbReference type="Gene3D" id="3.90.1750.10">
    <property type="entry name" value="Hect, E3 ligase catalytic domains"/>
    <property type="match status" value="1"/>
</dbReference>
<dbReference type="GO" id="GO:0004842">
    <property type="term" value="F:ubiquitin-protein transferase activity"/>
    <property type="evidence" value="ECO:0007669"/>
    <property type="project" value="InterPro"/>
</dbReference>
<sequence>MFSINWGTLPPIDGRTHTLDLGLDQCIVDLPHRLTITDGLLIPETVKSAPALTSLNRNGGLQSHFNAFRGSASGLSASFPVKRRLPAAPTNNRNSLLMSAPRPEIAVSALPALATIRKPIGRPPTAMWFPTVIVVPELPAENPQSVKESRGEGTRYALLKKAGLVKTFQFGGGTNDGTPAACNRLIREMFGAAGLIDWVVYRGGAGSRVSSLTLIEEPRFGWDLAALRAIGTKNSGRLYIGPASSRLTVPGLDENESDDGDFDALPPPRRLVRPFFPAPSLSPIEIPDESLSSSPQSAQSNNRQRRRLSLFSDDEDDEQRNSSSSTASISRCGDSSHALHSTRQLVDALNSVRDPDEALISMPTPRRAISHDVLVDSDDEDFDPVMEMYKVFQRKVIGRPVGTGLVWYIKKESLVEDVFRGVAQQPQRFDVRPIMDYQEGCDLDGPFRDVFSQFWSKVMLHRDPLTVGSLFVGNSDDGVMTVTHILQETDSSKPNYFKSLGKLLFICLVHRGPFPTQLDRSVFRYMLDMPPEVSCVRYVNCVAGNFIDAVRNSEFQSDFVHHVEGLKEWLEANSELVRYSAVKWEGLTKEETIMKIARTVLYDFRSGNLSLMKEGFNQLSVLQEIQAMHVWEHLEVMLWRTVQTGAELLAEVIKPSTRQASKFAAYGHFVRFVSAAGKEKIQELMRYIVGFANVPLVKKIEITFNVGGQRYLPTAKTCTPSLTLGTTYSNDAAGFGDFSCDLELALDNGKDTMGFV</sequence>
<protein>
    <recommendedName>
        <fullName evidence="3">HECT domain-containing protein</fullName>
    </recommendedName>
</protein>
<feature type="region of interest" description="Disordered" evidence="2">
    <location>
        <begin position="248"/>
        <end position="269"/>
    </location>
</feature>
<proteinExistence type="predicted"/>
<evidence type="ECO:0000259" key="3">
    <source>
        <dbReference type="SMART" id="SM00119"/>
    </source>
</evidence>
<keyword evidence="1" id="KW-0833">Ubl conjugation pathway</keyword>
<dbReference type="InterPro" id="IPR000569">
    <property type="entry name" value="HECT_dom"/>
</dbReference>
<dbReference type="AlphaFoldDB" id="A0A1W0X9T2"/>
<evidence type="ECO:0000256" key="2">
    <source>
        <dbReference type="SAM" id="MobiDB-lite"/>
    </source>
</evidence>
<dbReference type="OrthoDB" id="8921497at2759"/>
<evidence type="ECO:0000256" key="1">
    <source>
        <dbReference type="ARBA" id="ARBA00022786"/>
    </source>
</evidence>
<feature type="compositionally biased region" description="Low complexity" evidence="2">
    <location>
        <begin position="290"/>
        <end position="302"/>
    </location>
</feature>
<dbReference type="EMBL" id="MTYJ01000008">
    <property type="protein sequence ID" value="OQV24154.1"/>
    <property type="molecule type" value="Genomic_DNA"/>
</dbReference>
<dbReference type="Proteomes" id="UP000192578">
    <property type="component" value="Unassembled WGS sequence"/>
</dbReference>
<dbReference type="Pfam" id="PF00632">
    <property type="entry name" value="HECT"/>
    <property type="match status" value="1"/>
</dbReference>
<organism evidence="4 5">
    <name type="scientific">Hypsibius exemplaris</name>
    <name type="common">Freshwater tardigrade</name>
    <dbReference type="NCBI Taxonomy" id="2072580"/>
    <lineage>
        <taxon>Eukaryota</taxon>
        <taxon>Metazoa</taxon>
        <taxon>Ecdysozoa</taxon>
        <taxon>Tardigrada</taxon>
        <taxon>Eutardigrada</taxon>
        <taxon>Parachela</taxon>
        <taxon>Hypsibioidea</taxon>
        <taxon>Hypsibiidae</taxon>
        <taxon>Hypsibius</taxon>
    </lineage>
</organism>
<feature type="region of interest" description="Disordered" evidence="2">
    <location>
        <begin position="283"/>
        <end position="336"/>
    </location>
</feature>
<keyword evidence="5" id="KW-1185">Reference proteome</keyword>
<dbReference type="InterPro" id="IPR035983">
    <property type="entry name" value="Hect_E3_ubiquitin_ligase"/>
</dbReference>
<gene>
    <name evidence="4" type="ORF">BV898_02104</name>
</gene>
<feature type="compositionally biased region" description="Acidic residues" evidence="2">
    <location>
        <begin position="253"/>
        <end position="262"/>
    </location>
</feature>
<evidence type="ECO:0000313" key="5">
    <source>
        <dbReference type="Proteomes" id="UP000192578"/>
    </source>
</evidence>
<name>A0A1W0X9T2_HYPEX</name>
<reference evidence="5" key="1">
    <citation type="submission" date="2017-01" db="EMBL/GenBank/DDBJ databases">
        <title>Comparative genomics of anhydrobiosis in the tardigrade Hypsibius dujardini.</title>
        <authorList>
            <person name="Yoshida Y."/>
            <person name="Koutsovoulos G."/>
            <person name="Laetsch D."/>
            <person name="Stevens L."/>
            <person name="Kumar S."/>
            <person name="Horikawa D."/>
            <person name="Ishino K."/>
            <person name="Komine S."/>
            <person name="Tomita M."/>
            <person name="Blaxter M."/>
            <person name="Arakawa K."/>
        </authorList>
    </citation>
    <scope>NUCLEOTIDE SEQUENCE [LARGE SCALE GENOMIC DNA]</scope>
    <source>
        <strain evidence="5">Z151</strain>
    </source>
</reference>
<comment type="caution">
    <text evidence="4">The sequence shown here is derived from an EMBL/GenBank/DDBJ whole genome shotgun (WGS) entry which is preliminary data.</text>
</comment>
<feature type="domain" description="HECT" evidence="3">
    <location>
        <begin position="391"/>
        <end position="756"/>
    </location>
</feature>
<dbReference type="SMART" id="SM00119">
    <property type="entry name" value="HECTc"/>
    <property type="match status" value="1"/>
</dbReference>